<feature type="domain" description="2EXR" evidence="2">
    <location>
        <begin position="17"/>
        <end position="148"/>
    </location>
</feature>
<evidence type="ECO:0000313" key="3">
    <source>
        <dbReference type="EMBL" id="KND89224.1"/>
    </source>
</evidence>
<evidence type="ECO:0000256" key="1">
    <source>
        <dbReference type="SAM" id="MobiDB-lite"/>
    </source>
</evidence>
<proteinExistence type="predicted"/>
<dbReference type="AlphaFoldDB" id="A0A0L0N5C8"/>
<keyword evidence="4" id="KW-1185">Reference proteome</keyword>
<dbReference type="EMBL" id="LFRF01000020">
    <property type="protein sequence ID" value="KND89224.1"/>
    <property type="molecule type" value="Genomic_DNA"/>
</dbReference>
<evidence type="ECO:0000259" key="2">
    <source>
        <dbReference type="Pfam" id="PF20150"/>
    </source>
</evidence>
<evidence type="ECO:0000313" key="4">
    <source>
        <dbReference type="Proteomes" id="UP000036947"/>
    </source>
</evidence>
<dbReference type="Proteomes" id="UP000036947">
    <property type="component" value="Unassembled WGS sequence"/>
</dbReference>
<dbReference type="Pfam" id="PF20150">
    <property type="entry name" value="2EXR"/>
    <property type="match status" value="1"/>
</dbReference>
<sequence>MSSAAGGERSGAGSDDFTLFPRLPAEIRLRIWEMTWPSSRVVEHACRDNPEQPVSDSGSDSEAEEDLSGSHDLAEFDYLRLSGGLSHWLREDFSSRDETVNPLERCADPVALHVCAKSRVHTLHRYTRMHHPQIETSAFYIDPRSDFLWLGYDFESEHVDELRRYYGPQVDTIERVIVEELGLWADSDVDDAIDILDFFGGLRFIRVILENYQFSGDNEAPPTAADYLQITNTLLGRDEPMLQGKNWPVEYTDRKGNVYRHFQGN</sequence>
<reference evidence="3 4" key="1">
    <citation type="journal article" date="2015" name="BMC Genomics">
        <title>The genome of the truffle-parasite Tolypocladium ophioglossoides and the evolution of antifungal peptaibiotics.</title>
        <authorList>
            <person name="Quandt C.A."/>
            <person name="Bushley K.E."/>
            <person name="Spatafora J.W."/>
        </authorList>
    </citation>
    <scope>NUCLEOTIDE SEQUENCE [LARGE SCALE GENOMIC DNA]</scope>
    <source>
        <strain evidence="3 4">CBS 100239</strain>
    </source>
</reference>
<protein>
    <recommendedName>
        <fullName evidence="2">2EXR domain-containing protein</fullName>
    </recommendedName>
</protein>
<comment type="caution">
    <text evidence="3">The sequence shown here is derived from an EMBL/GenBank/DDBJ whole genome shotgun (WGS) entry which is preliminary data.</text>
</comment>
<accession>A0A0L0N5C8</accession>
<gene>
    <name evidence="3" type="ORF">TOPH_06095</name>
</gene>
<feature type="region of interest" description="Disordered" evidence="1">
    <location>
        <begin position="47"/>
        <end position="67"/>
    </location>
</feature>
<dbReference type="STRING" id="1163406.A0A0L0N5C8"/>
<organism evidence="3 4">
    <name type="scientific">Tolypocladium ophioglossoides (strain CBS 100239)</name>
    <name type="common">Snaketongue truffleclub</name>
    <name type="synonym">Elaphocordyceps ophioglossoides</name>
    <dbReference type="NCBI Taxonomy" id="1163406"/>
    <lineage>
        <taxon>Eukaryota</taxon>
        <taxon>Fungi</taxon>
        <taxon>Dikarya</taxon>
        <taxon>Ascomycota</taxon>
        <taxon>Pezizomycotina</taxon>
        <taxon>Sordariomycetes</taxon>
        <taxon>Hypocreomycetidae</taxon>
        <taxon>Hypocreales</taxon>
        <taxon>Ophiocordycipitaceae</taxon>
        <taxon>Tolypocladium</taxon>
    </lineage>
</organism>
<name>A0A0L0N5C8_TOLOC</name>
<dbReference type="PANTHER" id="PTHR35910:SF1">
    <property type="entry name" value="2EXR DOMAIN-CONTAINING PROTEIN"/>
    <property type="match status" value="1"/>
</dbReference>
<dbReference type="InterPro" id="IPR045518">
    <property type="entry name" value="2EXR"/>
</dbReference>
<dbReference type="PANTHER" id="PTHR35910">
    <property type="entry name" value="2EXR DOMAIN-CONTAINING PROTEIN"/>
    <property type="match status" value="1"/>
</dbReference>
<dbReference type="OrthoDB" id="2142759at2759"/>